<comment type="caution">
    <text evidence="5">The sequence shown here is derived from an EMBL/GenBank/DDBJ whole genome shotgun (WGS) entry which is preliminary data.</text>
</comment>
<feature type="domain" description="DUF4349" evidence="4">
    <location>
        <begin position="81"/>
        <end position="289"/>
    </location>
</feature>
<feature type="transmembrane region" description="Helical" evidence="2">
    <location>
        <begin position="266"/>
        <end position="292"/>
    </location>
</feature>
<dbReference type="OrthoDB" id="186919at2"/>
<reference evidence="5 6" key="1">
    <citation type="submission" date="2015-12" db="EMBL/GenBank/DDBJ databases">
        <title>Serinicoccus chungangenesis strain CD08_5 genome sequencing and assembly.</title>
        <authorList>
            <person name="Chander A.M."/>
            <person name="Kaur G."/>
            <person name="Nair G.R."/>
            <person name="Dhawan D.K."/>
            <person name="Kochhar R.K."/>
            <person name="Mayilraj S."/>
            <person name="Bhadada S.K."/>
        </authorList>
    </citation>
    <scope>NUCLEOTIDE SEQUENCE [LARGE SCALE GENOMIC DNA]</scope>
    <source>
        <strain evidence="5 6">CD08_5</strain>
    </source>
</reference>
<evidence type="ECO:0000313" key="6">
    <source>
        <dbReference type="Proteomes" id="UP000054837"/>
    </source>
</evidence>
<keyword evidence="6" id="KW-1185">Reference proteome</keyword>
<keyword evidence="3" id="KW-0732">Signal</keyword>
<keyword evidence="1" id="KW-0175">Coiled coil</keyword>
<gene>
    <name evidence="5" type="ORF">AVL62_00140</name>
</gene>
<dbReference type="AlphaFoldDB" id="A0A0W8I4W8"/>
<evidence type="ECO:0000256" key="2">
    <source>
        <dbReference type="SAM" id="Phobius"/>
    </source>
</evidence>
<dbReference type="EMBL" id="LQBL01000028">
    <property type="protein sequence ID" value="KUG53266.1"/>
    <property type="molecule type" value="Genomic_DNA"/>
</dbReference>
<dbReference type="Proteomes" id="UP000054837">
    <property type="component" value="Unassembled WGS sequence"/>
</dbReference>
<evidence type="ECO:0000256" key="3">
    <source>
        <dbReference type="SAM" id="SignalP"/>
    </source>
</evidence>
<dbReference type="Pfam" id="PF14257">
    <property type="entry name" value="DUF4349"/>
    <property type="match status" value="1"/>
</dbReference>
<evidence type="ECO:0000256" key="1">
    <source>
        <dbReference type="SAM" id="Coils"/>
    </source>
</evidence>
<evidence type="ECO:0000259" key="4">
    <source>
        <dbReference type="Pfam" id="PF14257"/>
    </source>
</evidence>
<dbReference type="InterPro" id="IPR025645">
    <property type="entry name" value="DUF4349"/>
</dbReference>
<dbReference type="STRING" id="767452.AVL62_00140"/>
<protein>
    <recommendedName>
        <fullName evidence="4">DUF4349 domain-containing protein</fullName>
    </recommendedName>
</protein>
<accession>A0A0W8I4W8</accession>
<dbReference type="RefSeq" id="WP_058891274.1">
    <property type="nucleotide sequence ID" value="NZ_LQBL01000028.1"/>
</dbReference>
<sequence length="309" mass="31873">MTARLTAGLLALLLLLTGCTGSGGTSTSDQAVDVSDAGAEAGDAAGADDGSVDDVSVDDEAELGTAAELGTSAADAQAPLMVRSVELELVVDDVGAAVTRARATTTAASGYVSSEDVVPARESGDGYGSLVLRVPSADLDTVVTSLGELGEVRASRSNAEDVTTEYRDVEARIATMEAGAERLRELVAEASSLQDIADLESELTTREAELDALKARMQVLEDDVALSTITLHLAERTEDLEEVAPRTGFVGGLGQGWQAFTTSVTMVLTLVGALLPFALVASLVAVPALWWLRRRRTPAGPAGRGTLQG</sequence>
<feature type="chain" id="PRO_5038660609" description="DUF4349 domain-containing protein" evidence="3">
    <location>
        <begin position="23"/>
        <end position="309"/>
    </location>
</feature>
<name>A0A0W8I4W8_9MICO</name>
<proteinExistence type="predicted"/>
<keyword evidence="2" id="KW-0812">Transmembrane</keyword>
<feature type="signal peptide" evidence="3">
    <location>
        <begin position="1"/>
        <end position="22"/>
    </location>
</feature>
<keyword evidence="2" id="KW-1133">Transmembrane helix</keyword>
<keyword evidence="2" id="KW-0472">Membrane</keyword>
<organism evidence="5 6">
    <name type="scientific">Serinicoccus chungangensis</name>
    <dbReference type="NCBI Taxonomy" id="767452"/>
    <lineage>
        <taxon>Bacteria</taxon>
        <taxon>Bacillati</taxon>
        <taxon>Actinomycetota</taxon>
        <taxon>Actinomycetes</taxon>
        <taxon>Micrococcales</taxon>
        <taxon>Ornithinimicrobiaceae</taxon>
        <taxon>Serinicoccus</taxon>
    </lineage>
</organism>
<evidence type="ECO:0000313" key="5">
    <source>
        <dbReference type="EMBL" id="KUG53266.1"/>
    </source>
</evidence>
<dbReference type="PROSITE" id="PS51257">
    <property type="entry name" value="PROKAR_LIPOPROTEIN"/>
    <property type="match status" value="1"/>
</dbReference>
<feature type="coiled-coil region" evidence="1">
    <location>
        <begin position="166"/>
        <end position="223"/>
    </location>
</feature>